<dbReference type="EMBL" id="CP036348">
    <property type="protein sequence ID" value="QDV68653.1"/>
    <property type="molecule type" value="Genomic_DNA"/>
</dbReference>
<dbReference type="Pfam" id="PF13472">
    <property type="entry name" value="Lipase_GDSL_2"/>
    <property type="match status" value="1"/>
</dbReference>
<accession>A0A518JSY4</accession>
<dbReference type="InterPro" id="IPR013830">
    <property type="entry name" value="SGNH_hydro"/>
</dbReference>
<dbReference type="KEGG" id="rcf:Poly24_23650"/>
<evidence type="ECO:0000259" key="2">
    <source>
        <dbReference type="Pfam" id="PF13472"/>
    </source>
</evidence>
<evidence type="ECO:0000313" key="4">
    <source>
        <dbReference type="Proteomes" id="UP000315082"/>
    </source>
</evidence>
<proteinExistence type="predicted"/>
<dbReference type="OrthoDB" id="9794725at2"/>
<feature type="domain" description="SGNH hydrolase-type esterase" evidence="2">
    <location>
        <begin position="85"/>
        <end position="270"/>
    </location>
</feature>
<keyword evidence="4" id="KW-1185">Reference proteome</keyword>
<dbReference type="PANTHER" id="PTHR30383:SF5">
    <property type="entry name" value="SGNH HYDROLASE-TYPE ESTERASE DOMAIN-CONTAINING PROTEIN"/>
    <property type="match status" value="1"/>
</dbReference>
<dbReference type="Gene3D" id="3.40.50.1110">
    <property type="entry name" value="SGNH hydrolase"/>
    <property type="match status" value="1"/>
</dbReference>
<evidence type="ECO:0000256" key="1">
    <source>
        <dbReference type="SAM" id="SignalP"/>
    </source>
</evidence>
<feature type="chain" id="PRO_5021932898" description="SGNH hydrolase-type esterase domain-containing protein" evidence="1">
    <location>
        <begin position="34"/>
        <end position="467"/>
    </location>
</feature>
<dbReference type="InterPro" id="IPR051532">
    <property type="entry name" value="Ester_Hydrolysis_Enzymes"/>
</dbReference>
<dbReference type="Proteomes" id="UP000315082">
    <property type="component" value="Chromosome"/>
</dbReference>
<feature type="signal peptide" evidence="1">
    <location>
        <begin position="1"/>
        <end position="33"/>
    </location>
</feature>
<dbReference type="CDD" id="cd01834">
    <property type="entry name" value="SGNH_hydrolase_like_2"/>
    <property type="match status" value="1"/>
</dbReference>
<name>A0A518JSY4_9BACT</name>
<dbReference type="InterPro" id="IPR036514">
    <property type="entry name" value="SGNH_hydro_sf"/>
</dbReference>
<keyword evidence="1" id="KW-0732">Signal</keyword>
<protein>
    <recommendedName>
        <fullName evidence="2">SGNH hydrolase-type esterase domain-containing protein</fullName>
    </recommendedName>
</protein>
<dbReference type="SUPFAM" id="SSF52266">
    <property type="entry name" value="SGNH hydrolase"/>
    <property type="match status" value="1"/>
</dbReference>
<sequence precursor="true">MLASSPHFKKNIMLRLFAFCLLCCPLLAVSVSAQPAGSPIAPPELGPYLYETKPDDPAFASFNPRRAPQPGELLLRKGDRLAICGDSITEQKMYSRLIETYLTACVPELQITARQYGWSGEKTDGFLRRMEKDCLTFSPTIATLAYGMNDSRYRPFDVTNGQWYEDHYTAIVQKFRANDVRVVVGSPGCAGKIATWVKSRSGTLEQHNLNLCALRDIAIGVAEREQVRFADIFWPMLQAQVFAPAQHGATEEKPYRVAGSDGIHPGWAGQVIMAWSMLRSLGLDGDLGTIAIDTESNTATADGGHSIDAYADGVATVTSTRYPFCASGTLHSENSIRSGMTLVPFNEDLNRFLLKVNAADGTKWEITWGDQTQTYTADQLAQGINLAWEFPKNPFSESFDRVDAAVAKKQAYETQQVKKIFHGPEGKKDFAAAVKETEAVRKPLADAIADAMQPVTHKIAIRQVAGE</sequence>
<dbReference type="PANTHER" id="PTHR30383">
    <property type="entry name" value="THIOESTERASE 1/PROTEASE 1/LYSOPHOSPHOLIPASE L1"/>
    <property type="match status" value="1"/>
</dbReference>
<evidence type="ECO:0000313" key="3">
    <source>
        <dbReference type="EMBL" id="QDV68653.1"/>
    </source>
</evidence>
<dbReference type="GO" id="GO:0004622">
    <property type="term" value="F:phosphatidylcholine lysophospholipase activity"/>
    <property type="evidence" value="ECO:0007669"/>
    <property type="project" value="TreeGrafter"/>
</dbReference>
<reference evidence="3 4" key="1">
    <citation type="submission" date="2019-02" db="EMBL/GenBank/DDBJ databases">
        <title>Deep-cultivation of Planctomycetes and their phenomic and genomic characterization uncovers novel biology.</title>
        <authorList>
            <person name="Wiegand S."/>
            <person name="Jogler M."/>
            <person name="Boedeker C."/>
            <person name="Pinto D."/>
            <person name="Vollmers J."/>
            <person name="Rivas-Marin E."/>
            <person name="Kohn T."/>
            <person name="Peeters S.H."/>
            <person name="Heuer A."/>
            <person name="Rast P."/>
            <person name="Oberbeckmann S."/>
            <person name="Bunk B."/>
            <person name="Jeske O."/>
            <person name="Meyerdierks A."/>
            <person name="Storesund J.E."/>
            <person name="Kallscheuer N."/>
            <person name="Luecker S."/>
            <person name="Lage O.M."/>
            <person name="Pohl T."/>
            <person name="Merkel B.J."/>
            <person name="Hornburger P."/>
            <person name="Mueller R.-W."/>
            <person name="Bruemmer F."/>
            <person name="Labrenz M."/>
            <person name="Spormann A.M."/>
            <person name="Op den Camp H."/>
            <person name="Overmann J."/>
            <person name="Amann R."/>
            <person name="Jetten M.S.M."/>
            <person name="Mascher T."/>
            <person name="Medema M.H."/>
            <person name="Devos D.P."/>
            <person name="Kaster A.-K."/>
            <person name="Ovreas L."/>
            <person name="Rohde M."/>
            <person name="Galperin M.Y."/>
            <person name="Jogler C."/>
        </authorList>
    </citation>
    <scope>NUCLEOTIDE SEQUENCE [LARGE SCALE GENOMIC DNA]</scope>
    <source>
        <strain evidence="3 4">Poly24</strain>
    </source>
</reference>
<dbReference type="AlphaFoldDB" id="A0A518JSY4"/>
<gene>
    <name evidence="3" type="ORF">Poly24_23650</name>
</gene>
<organism evidence="3 4">
    <name type="scientific">Rosistilla carotiformis</name>
    <dbReference type="NCBI Taxonomy" id="2528017"/>
    <lineage>
        <taxon>Bacteria</taxon>
        <taxon>Pseudomonadati</taxon>
        <taxon>Planctomycetota</taxon>
        <taxon>Planctomycetia</taxon>
        <taxon>Pirellulales</taxon>
        <taxon>Pirellulaceae</taxon>
        <taxon>Rosistilla</taxon>
    </lineage>
</organism>